<proteinExistence type="inferred from homology"/>
<comment type="similarity">
    <text evidence="2">Belongs to the class-V pyridoxal-phosphate-dependent aminotransferase family. NifS/IscS subfamily.</text>
</comment>
<dbReference type="InterPro" id="IPR015421">
    <property type="entry name" value="PyrdxlP-dep_Trfase_major"/>
</dbReference>
<dbReference type="InterPro" id="IPR015424">
    <property type="entry name" value="PyrdxlP-dep_Trfase"/>
</dbReference>
<sequence>AEAINAQDPTEILFTSGGTESINHAIQGALWAARFDFQDSQEKGTTSNSGEAPDHVVTSAVEHVAVSDTIKYMVERHRFASTTVPVDGTCRVSAKEVIDAVTEKTILVTIMLANNEVGSLQPLKDIVQGLRAGPHGDRVLVHTDASQAVGKIPVDVQDLGVDMLVRHKIYGPKGIGALYIRKGVDARLAKFMHGASHERGLRAGTENVLLATALGRACQLVREGIDAEGPHLAKLRDNLQKAIEDGCAKVGVETKVNGHPSERLPNTLSISFKDIESPSLLERLARDVSCSAGAACHTGGVKTSHVLSAMGLEPAFAPGTLRLSVGRFSTPEDVSVAAKAVVDAVVTLSTSEARGPEPDSESDADLQGSTPPTRLAYMDDTHCFKMDDAQVLKVEAVESAPKTDDPSTPTNERFCIILNATIFHPQGGGQPSDVGEIIDVASGTRFVVDHVEKDANGCVRHLGEFQGSQPSAIVVGSQVNLVIDERKRRFHARIHSAGHVLDQAMRLAGCSLLPTKGYHFPSGPSVDYAGSVPAAERAALQDAVEKHANALIQQAIPTRVLQTRIAEAGEYCLDGLAPSSDGIDDAKDIRLVLVGGDRGCPCGGTHVKNTSEIGAVRIRKLQSKKGNLRISYAVDDEE</sequence>
<dbReference type="SUPFAM" id="SSF50447">
    <property type="entry name" value="Translation proteins"/>
    <property type="match status" value="1"/>
</dbReference>
<keyword evidence="7" id="KW-1185">Reference proteome</keyword>
<dbReference type="InterPro" id="IPR012947">
    <property type="entry name" value="tRNA_SAD"/>
</dbReference>
<dbReference type="PANTHER" id="PTHR11601">
    <property type="entry name" value="CYSTEINE DESULFURYLASE FAMILY MEMBER"/>
    <property type="match status" value="1"/>
</dbReference>
<dbReference type="SMART" id="SM00863">
    <property type="entry name" value="tRNA_SAD"/>
    <property type="match status" value="1"/>
</dbReference>
<feature type="region of interest" description="Disordered" evidence="4">
    <location>
        <begin position="350"/>
        <end position="372"/>
    </location>
</feature>
<dbReference type="InterPro" id="IPR009000">
    <property type="entry name" value="Transl_B-barrel_sf"/>
</dbReference>
<evidence type="ECO:0000313" key="6">
    <source>
        <dbReference type="EMBL" id="GBG35074.1"/>
    </source>
</evidence>
<dbReference type="Gene3D" id="2.40.30.130">
    <property type="match status" value="1"/>
</dbReference>
<dbReference type="InterPro" id="IPR018165">
    <property type="entry name" value="Ala-tRNA-synth_IIc_core"/>
</dbReference>
<feature type="non-terminal residue" evidence="6">
    <location>
        <position position="1"/>
    </location>
</feature>
<comment type="cofactor">
    <cofactor evidence="1">
        <name>pyridoxal 5'-phosphate</name>
        <dbReference type="ChEBI" id="CHEBI:597326"/>
    </cofactor>
</comment>
<dbReference type="InterPro" id="IPR015422">
    <property type="entry name" value="PyrdxlP-dep_Trfase_small"/>
</dbReference>
<dbReference type="AlphaFoldDB" id="A0A2R5H3S5"/>
<dbReference type="Pfam" id="PF01411">
    <property type="entry name" value="tRNA-synt_2c"/>
    <property type="match status" value="1"/>
</dbReference>
<dbReference type="Gene3D" id="3.40.640.10">
    <property type="entry name" value="Type I PLP-dependent aspartate aminotransferase-like (Major domain)"/>
    <property type="match status" value="1"/>
</dbReference>
<dbReference type="InParanoid" id="A0A2R5H3S5"/>
<reference evidence="6 7" key="1">
    <citation type="submission" date="2017-12" db="EMBL/GenBank/DDBJ databases">
        <title>Sequencing, de novo assembly and annotation of complete genome of a new Thraustochytrid species, strain FCC1311.</title>
        <authorList>
            <person name="Sedici K."/>
            <person name="Godart F."/>
            <person name="Aiese Cigliano R."/>
            <person name="Sanseverino W."/>
            <person name="Barakat M."/>
            <person name="Ortet P."/>
            <person name="Marechal E."/>
            <person name="Cagnac O."/>
            <person name="Amato A."/>
        </authorList>
    </citation>
    <scope>NUCLEOTIDE SEQUENCE [LARGE SCALE GENOMIC DNA]</scope>
</reference>
<dbReference type="InterPro" id="IPR018164">
    <property type="entry name" value="Ala-tRNA-synth_IIc_N"/>
</dbReference>
<evidence type="ECO:0000256" key="3">
    <source>
        <dbReference type="ARBA" id="ARBA00008429"/>
    </source>
</evidence>
<evidence type="ECO:0000256" key="4">
    <source>
        <dbReference type="SAM" id="MobiDB-lite"/>
    </source>
</evidence>
<dbReference type="SUPFAM" id="SSF53383">
    <property type="entry name" value="PLP-dependent transferases"/>
    <property type="match status" value="1"/>
</dbReference>
<name>A0A2R5H3S5_9STRA</name>
<dbReference type="InterPro" id="IPR000192">
    <property type="entry name" value="Aminotrans_V_dom"/>
</dbReference>
<dbReference type="GO" id="GO:0004813">
    <property type="term" value="F:alanine-tRNA ligase activity"/>
    <property type="evidence" value="ECO:0007669"/>
    <property type="project" value="InterPro"/>
</dbReference>
<dbReference type="GO" id="GO:0005524">
    <property type="term" value="F:ATP binding"/>
    <property type="evidence" value="ECO:0007669"/>
    <property type="project" value="InterPro"/>
</dbReference>
<comment type="similarity">
    <text evidence="3">Belongs to the class-II aminoacyl-tRNA synthetase family. Alax-L subfamily.</text>
</comment>
<dbReference type="Pfam" id="PF07973">
    <property type="entry name" value="tRNA_SAD"/>
    <property type="match status" value="1"/>
</dbReference>
<dbReference type="GO" id="GO:0003676">
    <property type="term" value="F:nucleic acid binding"/>
    <property type="evidence" value="ECO:0007669"/>
    <property type="project" value="InterPro"/>
</dbReference>
<evidence type="ECO:0000313" key="7">
    <source>
        <dbReference type="Proteomes" id="UP000241890"/>
    </source>
</evidence>
<dbReference type="GO" id="GO:0006419">
    <property type="term" value="P:alanyl-tRNA aminoacylation"/>
    <property type="evidence" value="ECO:0007669"/>
    <property type="project" value="InterPro"/>
</dbReference>
<dbReference type="EMBL" id="BEYU01000279">
    <property type="protein sequence ID" value="GBG35074.1"/>
    <property type="molecule type" value="Genomic_DNA"/>
</dbReference>
<gene>
    <name evidence="6" type="ORF">FCC1311_112972</name>
</gene>
<dbReference type="Proteomes" id="UP000241890">
    <property type="component" value="Unassembled WGS sequence"/>
</dbReference>
<protein>
    <submittedName>
        <fullName evidence="6">Cysteine desulfurase, mitochondrial</fullName>
    </submittedName>
</protein>
<dbReference type="Gene3D" id="3.30.980.10">
    <property type="entry name" value="Threonyl-trna Synthetase, Chain A, domain 2"/>
    <property type="match status" value="1"/>
</dbReference>
<feature type="domain" description="Alanyl-transfer RNA synthetases family profile" evidence="5">
    <location>
        <begin position="138"/>
        <end position="638"/>
    </location>
</feature>
<dbReference type="SUPFAM" id="SSF55186">
    <property type="entry name" value="ThrRS/AlaRS common domain"/>
    <property type="match status" value="1"/>
</dbReference>
<organism evidence="6 7">
    <name type="scientific">Hondaea fermentalgiana</name>
    <dbReference type="NCBI Taxonomy" id="2315210"/>
    <lineage>
        <taxon>Eukaryota</taxon>
        <taxon>Sar</taxon>
        <taxon>Stramenopiles</taxon>
        <taxon>Bigyra</taxon>
        <taxon>Labyrinthulomycetes</taxon>
        <taxon>Thraustochytrida</taxon>
        <taxon>Thraustochytriidae</taxon>
        <taxon>Hondaea</taxon>
    </lineage>
</organism>
<dbReference type="InterPro" id="IPR018163">
    <property type="entry name" value="Thr/Ala-tRNA-synth_IIc_edit"/>
</dbReference>
<accession>A0A2R5H3S5</accession>
<evidence type="ECO:0000259" key="5">
    <source>
        <dbReference type="PROSITE" id="PS50860"/>
    </source>
</evidence>
<dbReference type="Gene3D" id="3.90.1150.10">
    <property type="entry name" value="Aspartate Aminotransferase, domain 1"/>
    <property type="match status" value="1"/>
</dbReference>
<dbReference type="Gene3D" id="1.10.260.50">
    <property type="match status" value="1"/>
</dbReference>
<evidence type="ECO:0000256" key="2">
    <source>
        <dbReference type="ARBA" id="ARBA00006490"/>
    </source>
</evidence>
<evidence type="ECO:0000256" key="1">
    <source>
        <dbReference type="ARBA" id="ARBA00001933"/>
    </source>
</evidence>
<comment type="caution">
    <text evidence="6">The sequence shown here is derived from an EMBL/GenBank/DDBJ whole genome shotgun (WGS) entry which is preliminary data.</text>
</comment>
<dbReference type="OrthoDB" id="10250117at2759"/>
<dbReference type="PANTHER" id="PTHR11601:SF34">
    <property type="entry name" value="CYSTEINE DESULFURASE"/>
    <property type="match status" value="1"/>
</dbReference>
<dbReference type="Pfam" id="PF00266">
    <property type="entry name" value="Aminotran_5"/>
    <property type="match status" value="1"/>
</dbReference>
<dbReference type="PROSITE" id="PS50860">
    <property type="entry name" value="AA_TRNA_LIGASE_II_ALA"/>
    <property type="match status" value="1"/>
</dbReference>